<sequence length="105" mass="12428">MIIEVHCVSLSFIFTPCAMKKIKEAELRKDSSVNKIQFDKEWFYVVHDMEDYLDEDLTGVETVTLPISIDGVKFNMKCSTLEDIERFRQKEPLEDFRNSVFRNKK</sequence>
<dbReference type="EMBL" id="JRLV01000001">
    <property type="protein sequence ID" value="KGO84466.1"/>
    <property type="molecule type" value="Genomic_DNA"/>
</dbReference>
<dbReference type="eggNOG" id="ENOG502ZY77">
    <property type="taxonomic scope" value="Bacteria"/>
</dbReference>
<proteinExistence type="predicted"/>
<accession>A0A0A2LYN2</accession>
<gene>
    <name evidence="1" type="ORF">Q763_01620</name>
</gene>
<reference evidence="1 2" key="1">
    <citation type="submission" date="2013-09" db="EMBL/GenBank/DDBJ databases">
        <authorList>
            <person name="Zeng Z."/>
            <person name="Chen C."/>
        </authorList>
    </citation>
    <scope>NUCLEOTIDE SEQUENCE [LARGE SCALE GENOMIC DNA]</scope>
    <source>
        <strain evidence="1 2">F44-8</strain>
    </source>
</reference>
<keyword evidence="2" id="KW-1185">Reference proteome</keyword>
<name>A0A0A2LYN2_9FLAO</name>
<evidence type="ECO:0000313" key="2">
    <source>
        <dbReference type="Proteomes" id="UP000030129"/>
    </source>
</evidence>
<evidence type="ECO:0000313" key="1">
    <source>
        <dbReference type="EMBL" id="KGO84466.1"/>
    </source>
</evidence>
<organism evidence="1 2">
    <name type="scientific">Flavobacterium beibuense F44-8</name>
    <dbReference type="NCBI Taxonomy" id="1406840"/>
    <lineage>
        <taxon>Bacteria</taxon>
        <taxon>Pseudomonadati</taxon>
        <taxon>Bacteroidota</taxon>
        <taxon>Flavobacteriia</taxon>
        <taxon>Flavobacteriales</taxon>
        <taxon>Flavobacteriaceae</taxon>
        <taxon>Flavobacterium</taxon>
    </lineage>
</organism>
<comment type="caution">
    <text evidence="1">The sequence shown here is derived from an EMBL/GenBank/DDBJ whole genome shotgun (WGS) entry which is preliminary data.</text>
</comment>
<protein>
    <submittedName>
        <fullName evidence="1">Uncharacterized protein</fullName>
    </submittedName>
</protein>
<dbReference type="AlphaFoldDB" id="A0A0A2LYN2"/>
<dbReference type="Proteomes" id="UP000030129">
    <property type="component" value="Unassembled WGS sequence"/>
</dbReference>